<dbReference type="OrthoDB" id="3260805at2"/>
<dbReference type="Proteomes" id="UP000224915">
    <property type="component" value="Unassembled WGS sequence"/>
</dbReference>
<comment type="caution">
    <text evidence="2">The sequence shown here is derived from an EMBL/GenBank/DDBJ whole genome shotgun (WGS) entry which is preliminary data.</text>
</comment>
<organism evidence="2 3">
    <name type="scientific">Serinibacter salmoneus</name>
    <dbReference type="NCBI Taxonomy" id="556530"/>
    <lineage>
        <taxon>Bacteria</taxon>
        <taxon>Bacillati</taxon>
        <taxon>Actinomycetota</taxon>
        <taxon>Actinomycetes</taxon>
        <taxon>Micrococcales</taxon>
        <taxon>Beutenbergiaceae</taxon>
        <taxon>Serinibacter</taxon>
    </lineage>
</organism>
<evidence type="ECO:0000313" key="2">
    <source>
        <dbReference type="EMBL" id="PFG19836.1"/>
    </source>
</evidence>
<dbReference type="RefSeq" id="WP_098468900.1">
    <property type="nucleotide sequence ID" value="NZ_PDJD01000001.1"/>
</dbReference>
<dbReference type="AlphaFoldDB" id="A0A2A9D0D2"/>
<keyword evidence="3" id="KW-1185">Reference proteome</keyword>
<evidence type="ECO:0000256" key="1">
    <source>
        <dbReference type="SAM" id="MobiDB-lite"/>
    </source>
</evidence>
<accession>A0A2A9D0D2</accession>
<feature type="region of interest" description="Disordered" evidence="1">
    <location>
        <begin position="1"/>
        <end position="24"/>
    </location>
</feature>
<sequence>MPIFTRRTPRSTPSEAARSALAGQRPLAHARLRDEGEAVATTSQLLILSGEDLHRLPWERIDSARADAEAGAVVVRTIDGEDVPLALADPANAIAVVIRERVEASIVHARERAAGPGLTVRVAIRRAADGSLSSQTSIVGGATTPRALAVAAELERETRESVGLPD</sequence>
<dbReference type="EMBL" id="PDJD01000001">
    <property type="protein sequence ID" value="PFG19836.1"/>
    <property type="molecule type" value="Genomic_DNA"/>
</dbReference>
<gene>
    <name evidence="2" type="ORF">ATL40_1411</name>
</gene>
<evidence type="ECO:0000313" key="3">
    <source>
        <dbReference type="Proteomes" id="UP000224915"/>
    </source>
</evidence>
<reference evidence="2 3" key="1">
    <citation type="submission" date="2017-10" db="EMBL/GenBank/DDBJ databases">
        <title>Sequencing the genomes of 1000 actinobacteria strains.</title>
        <authorList>
            <person name="Klenk H.-P."/>
        </authorList>
    </citation>
    <scope>NUCLEOTIDE SEQUENCE [LARGE SCALE GENOMIC DNA]</scope>
    <source>
        <strain evidence="2 3">DSM 21801</strain>
    </source>
</reference>
<proteinExistence type="predicted"/>
<name>A0A2A9D0D2_9MICO</name>
<protein>
    <submittedName>
        <fullName evidence="2">Uncharacterized protein</fullName>
    </submittedName>
</protein>